<sequence length="271" mass="29406">MARIRTIKPEAWHDEALGLCSRDARLLWTVLITLSDDDGRFRATPSIVHGHGYPYDDEALRLLPGWLDELAKVGLIVLYGTPIAGRAPFGVHPRWHDHQRISKPTPSKYPAPPENAPTSPGRPGPPRETQGGPVPEVDREREVEREKDDDPRAAAPAPAVNPVVGVVVNTLQRDPDWAAALVTSGPRPIEALVDSNADVPWAELAAEAVASKLDTDPNSIRTTSPRQGLELRLNDHRAGRRGGDGAVQHRRHRPAPPKSAGDASRFPAAVA</sequence>
<reference evidence="2" key="1">
    <citation type="submission" date="2020-05" db="EMBL/GenBank/DDBJ databases">
        <authorList>
            <person name="Chiriac C."/>
            <person name="Salcher M."/>
            <person name="Ghai R."/>
            <person name="Kavagutti S V."/>
        </authorList>
    </citation>
    <scope>NUCLEOTIDE SEQUENCE</scope>
</reference>
<protein>
    <submittedName>
        <fullName evidence="2">Unannotated protein</fullName>
    </submittedName>
</protein>
<feature type="region of interest" description="Disordered" evidence="1">
    <location>
        <begin position="90"/>
        <end position="158"/>
    </location>
</feature>
<gene>
    <name evidence="2" type="ORF">UFOPK3564_00912</name>
</gene>
<organism evidence="2">
    <name type="scientific">freshwater metagenome</name>
    <dbReference type="NCBI Taxonomy" id="449393"/>
    <lineage>
        <taxon>unclassified sequences</taxon>
        <taxon>metagenomes</taxon>
        <taxon>ecological metagenomes</taxon>
    </lineage>
</organism>
<name>A0A6J7GQ00_9ZZZZ</name>
<feature type="compositionally biased region" description="Pro residues" evidence="1">
    <location>
        <begin position="107"/>
        <end position="126"/>
    </location>
</feature>
<dbReference type="AlphaFoldDB" id="A0A6J7GQ00"/>
<feature type="compositionally biased region" description="Basic and acidic residues" evidence="1">
    <location>
        <begin position="136"/>
        <end position="152"/>
    </location>
</feature>
<accession>A0A6J7GQ00</accession>
<proteinExistence type="predicted"/>
<feature type="region of interest" description="Disordered" evidence="1">
    <location>
        <begin position="213"/>
        <end position="271"/>
    </location>
</feature>
<feature type="compositionally biased region" description="Polar residues" evidence="1">
    <location>
        <begin position="216"/>
        <end position="226"/>
    </location>
</feature>
<dbReference type="EMBL" id="CAFBMK010000036">
    <property type="protein sequence ID" value="CAB4906390.1"/>
    <property type="molecule type" value="Genomic_DNA"/>
</dbReference>
<feature type="compositionally biased region" description="Basic and acidic residues" evidence="1">
    <location>
        <begin position="232"/>
        <end position="243"/>
    </location>
</feature>
<evidence type="ECO:0000313" key="2">
    <source>
        <dbReference type="EMBL" id="CAB4906390.1"/>
    </source>
</evidence>
<evidence type="ECO:0000256" key="1">
    <source>
        <dbReference type="SAM" id="MobiDB-lite"/>
    </source>
</evidence>